<evidence type="ECO:0000256" key="1">
    <source>
        <dbReference type="ARBA" id="ARBA00001663"/>
    </source>
</evidence>
<dbReference type="Proteomes" id="UP000243459">
    <property type="component" value="Chromosome 3"/>
</dbReference>
<evidence type="ECO:0000313" key="19">
    <source>
        <dbReference type="Proteomes" id="UP000243459"/>
    </source>
</evidence>
<keyword evidence="9" id="KW-0540">Nuclease</keyword>
<reference evidence="19" key="1">
    <citation type="journal article" date="2017" name="Nat. Commun.">
        <title>The asparagus genome sheds light on the origin and evolution of a young Y chromosome.</title>
        <authorList>
            <person name="Harkess A."/>
            <person name="Zhou J."/>
            <person name="Xu C."/>
            <person name="Bowers J.E."/>
            <person name="Van der Hulst R."/>
            <person name="Ayyampalayam S."/>
            <person name="Mercati F."/>
            <person name="Riccardi P."/>
            <person name="McKain M.R."/>
            <person name="Kakrana A."/>
            <person name="Tang H."/>
            <person name="Ray J."/>
            <person name="Groenendijk J."/>
            <person name="Arikit S."/>
            <person name="Mathioni S.M."/>
            <person name="Nakano M."/>
            <person name="Shan H."/>
            <person name="Telgmann-Rauber A."/>
            <person name="Kanno A."/>
            <person name="Yue Z."/>
            <person name="Chen H."/>
            <person name="Li W."/>
            <person name="Chen Y."/>
            <person name="Xu X."/>
            <person name="Zhang Y."/>
            <person name="Luo S."/>
            <person name="Chen H."/>
            <person name="Gao J."/>
            <person name="Mao Z."/>
            <person name="Pires J.C."/>
            <person name="Luo M."/>
            <person name="Kudrna D."/>
            <person name="Wing R.A."/>
            <person name="Meyers B.C."/>
            <person name="Yi K."/>
            <person name="Kong H."/>
            <person name="Lavrijsen P."/>
            <person name="Sunseri F."/>
            <person name="Falavigna A."/>
            <person name="Ye Y."/>
            <person name="Leebens-Mack J.H."/>
            <person name="Chen G."/>
        </authorList>
    </citation>
    <scope>NUCLEOTIDE SEQUENCE [LARGE SCALE GENOMIC DNA]</scope>
    <source>
        <strain evidence="19">cv. DH0086</strain>
    </source>
</reference>
<evidence type="ECO:0000256" key="8">
    <source>
        <dbReference type="ARBA" id="ARBA00022490"/>
    </source>
</evidence>
<comment type="function">
    <text evidence="17">Ubiquitous transcription factor required for a diverse set of processes. It is a component of the CCR4 complex involved in the control of gene expression.</text>
</comment>
<dbReference type="GO" id="GO:0004535">
    <property type="term" value="F:poly(A)-specific ribonuclease activity"/>
    <property type="evidence" value="ECO:0007669"/>
    <property type="project" value="UniProtKB-EC"/>
</dbReference>
<keyword evidence="19" id="KW-1185">Reference proteome</keyword>
<keyword evidence="14" id="KW-0805">Transcription regulation</keyword>
<dbReference type="OMA" id="WQFNFAG"/>
<dbReference type="Gramene" id="ONK76506">
    <property type="protein sequence ID" value="ONK76506"/>
    <property type="gene ID" value="A4U43_C03F28820"/>
</dbReference>
<protein>
    <recommendedName>
        <fullName evidence="7">poly(A)-specific ribonuclease</fullName>
        <ecNumber evidence="7">3.1.13.4</ecNumber>
    </recommendedName>
</protein>
<comment type="subunit">
    <text evidence="6">Component of the CCR4-NOT complex, at least composed of CRR4 and CAF1 proteins.</text>
</comment>
<dbReference type="InterPro" id="IPR036397">
    <property type="entry name" value="RNaseH_sf"/>
</dbReference>
<keyword evidence="11" id="KW-0378">Hydrolase</keyword>
<comment type="catalytic activity">
    <reaction evidence="1">
        <text>Exonucleolytic cleavage of poly(A) to 5'-AMP.</text>
        <dbReference type="EC" id="3.1.13.4"/>
    </reaction>
</comment>
<keyword evidence="10" id="KW-0479">Metal-binding</keyword>
<evidence type="ECO:0000256" key="16">
    <source>
        <dbReference type="ARBA" id="ARBA00023242"/>
    </source>
</evidence>
<sequence>MKEERDPGKKQPLVFDGVRDVYANNVHQELELMSALRKSFNFVIIDTEFPGFLRSTPRGASEEEIYSALKYNVDNMKLVQLGITLSNGKISLAWQFNLKDFDHEADNRSEDSIELLKRSGIDFDKNRKYGISADVLSIGLTEKLIAGCEGLKWITFHGLYDLAYLIKLVYKMPLPETLAGFLGLVRILFGPMVYDVKYMAKRCSAYFAEVGLVKLSKMLGINWRGKPHQAGHDSLLTAKVFWEMMNKFDGFKEDEHAGILYGFEENARKELENPQMSYYPIVPDLMNLSPNYASYDYFYAFPVAYNPLANGYWVVHEPYYYVRA</sequence>
<evidence type="ECO:0000256" key="15">
    <source>
        <dbReference type="ARBA" id="ARBA00023163"/>
    </source>
</evidence>
<evidence type="ECO:0000256" key="10">
    <source>
        <dbReference type="ARBA" id="ARBA00022723"/>
    </source>
</evidence>
<proteinExistence type="inferred from homology"/>
<keyword evidence="13" id="KW-0694">RNA-binding</keyword>
<keyword evidence="15" id="KW-0804">Transcription</keyword>
<dbReference type="GO" id="GO:0003723">
    <property type="term" value="F:RNA binding"/>
    <property type="evidence" value="ECO:0007669"/>
    <property type="project" value="UniProtKB-KW"/>
</dbReference>
<keyword evidence="8" id="KW-0963">Cytoplasm</keyword>
<dbReference type="AlphaFoldDB" id="A0A5P1FDN7"/>
<accession>A0A5P1FDN7</accession>
<evidence type="ECO:0000256" key="13">
    <source>
        <dbReference type="ARBA" id="ARBA00022884"/>
    </source>
</evidence>
<gene>
    <name evidence="18" type="ORF">A4U43_C03F28820</name>
</gene>
<comment type="cofactor">
    <cofactor evidence="2">
        <name>a divalent metal cation</name>
        <dbReference type="ChEBI" id="CHEBI:60240"/>
    </cofactor>
</comment>
<evidence type="ECO:0000256" key="9">
    <source>
        <dbReference type="ARBA" id="ARBA00022722"/>
    </source>
</evidence>
<name>A0A5P1FDN7_ASPOF</name>
<dbReference type="SUPFAM" id="SSF53098">
    <property type="entry name" value="Ribonuclease H-like"/>
    <property type="match status" value="1"/>
</dbReference>
<evidence type="ECO:0000313" key="18">
    <source>
        <dbReference type="EMBL" id="ONK76506.1"/>
    </source>
</evidence>
<dbReference type="InterPro" id="IPR039637">
    <property type="entry name" value="CNOT7/CNOT8/Pop2"/>
</dbReference>
<dbReference type="EMBL" id="CM007383">
    <property type="protein sequence ID" value="ONK76506.1"/>
    <property type="molecule type" value="Genomic_DNA"/>
</dbReference>
<organism evidence="18 19">
    <name type="scientific">Asparagus officinalis</name>
    <name type="common">Garden asparagus</name>
    <dbReference type="NCBI Taxonomy" id="4686"/>
    <lineage>
        <taxon>Eukaryota</taxon>
        <taxon>Viridiplantae</taxon>
        <taxon>Streptophyta</taxon>
        <taxon>Embryophyta</taxon>
        <taxon>Tracheophyta</taxon>
        <taxon>Spermatophyta</taxon>
        <taxon>Magnoliopsida</taxon>
        <taxon>Liliopsida</taxon>
        <taxon>Asparagales</taxon>
        <taxon>Asparagaceae</taxon>
        <taxon>Asparagoideae</taxon>
        <taxon>Asparagus</taxon>
    </lineage>
</organism>
<evidence type="ECO:0000256" key="4">
    <source>
        <dbReference type="ARBA" id="ARBA00004496"/>
    </source>
</evidence>
<evidence type="ECO:0000256" key="7">
    <source>
        <dbReference type="ARBA" id="ARBA00012161"/>
    </source>
</evidence>
<evidence type="ECO:0000256" key="3">
    <source>
        <dbReference type="ARBA" id="ARBA00004123"/>
    </source>
</evidence>
<dbReference type="GO" id="GO:0005634">
    <property type="term" value="C:nucleus"/>
    <property type="evidence" value="ECO:0007669"/>
    <property type="project" value="UniProtKB-SubCell"/>
</dbReference>
<keyword evidence="16" id="KW-0539">Nucleus</keyword>
<evidence type="ECO:0000256" key="12">
    <source>
        <dbReference type="ARBA" id="ARBA00022839"/>
    </source>
</evidence>
<dbReference type="GO" id="GO:0005737">
    <property type="term" value="C:cytoplasm"/>
    <property type="evidence" value="ECO:0007669"/>
    <property type="project" value="UniProtKB-SubCell"/>
</dbReference>
<evidence type="ECO:0000256" key="11">
    <source>
        <dbReference type="ARBA" id="ARBA00022801"/>
    </source>
</evidence>
<dbReference type="InterPro" id="IPR012337">
    <property type="entry name" value="RNaseH-like_sf"/>
</dbReference>
<evidence type="ECO:0000256" key="6">
    <source>
        <dbReference type="ARBA" id="ARBA00011757"/>
    </source>
</evidence>
<dbReference type="PANTHER" id="PTHR10797">
    <property type="entry name" value="CCR4-NOT TRANSCRIPTION COMPLEX SUBUNIT"/>
    <property type="match status" value="1"/>
</dbReference>
<comment type="similarity">
    <text evidence="5">Belongs to the CAF1 family.</text>
</comment>
<evidence type="ECO:0000256" key="2">
    <source>
        <dbReference type="ARBA" id="ARBA00001968"/>
    </source>
</evidence>
<evidence type="ECO:0000256" key="5">
    <source>
        <dbReference type="ARBA" id="ARBA00008372"/>
    </source>
</evidence>
<dbReference type="InterPro" id="IPR006941">
    <property type="entry name" value="RNase_CAF1"/>
</dbReference>
<dbReference type="OrthoDB" id="602738at2759"/>
<comment type="subcellular location">
    <subcellularLocation>
        <location evidence="4">Cytoplasm</location>
    </subcellularLocation>
    <subcellularLocation>
        <location evidence="3">Nucleus</location>
    </subcellularLocation>
</comment>
<dbReference type="Gene3D" id="3.30.420.10">
    <property type="entry name" value="Ribonuclease H-like superfamily/Ribonuclease H"/>
    <property type="match status" value="1"/>
</dbReference>
<dbReference type="GO" id="GO:0046872">
    <property type="term" value="F:metal ion binding"/>
    <property type="evidence" value="ECO:0007669"/>
    <property type="project" value="UniProtKB-KW"/>
</dbReference>
<evidence type="ECO:0000256" key="14">
    <source>
        <dbReference type="ARBA" id="ARBA00023015"/>
    </source>
</evidence>
<dbReference type="Pfam" id="PF04857">
    <property type="entry name" value="CAF1"/>
    <property type="match status" value="2"/>
</dbReference>
<dbReference type="GO" id="GO:0030014">
    <property type="term" value="C:CCR4-NOT complex"/>
    <property type="evidence" value="ECO:0007669"/>
    <property type="project" value="InterPro"/>
</dbReference>
<keyword evidence="12" id="KW-0269">Exonuclease</keyword>
<evidence type="ECO:0000256" key="17">
    <source>
        <dbReference type="ARBA" id="ARBA00025148"/>
    </source>
</evidence>
<dbReference type="EC" id="3.1.13.4" evidence="7"/>